<dbReference type="EMBL" id="JAVRHV010000001">
    <property type="protein sequence ID" value="MDT0551669.1"/>
    <property type="molecule type" value="Genomic_DNA"/>
</dbReference>
<feature type="transmembrane region" description="Helical" evidence="1">
    <location>
        <begin position="61"/>
        <end position="81"/>
    </location>
</feature>
<feature type="transmembrane region" description="Helical" evidence="1">
    <location>
        <begin position="36"/>
        <end position="54"/>
    </location>
</feature>
<dbReference type="InterPro" id="IPR029377">
    <property type="entry name" value="TMEM220"/>
</dbReference>
<gene>
    <name evidence="2" type="ORF">RM519_00285</name>
</gene>
<proteinExistence type="predicted"/>
<feature type="transmembrane region" description="Helical" evidence="1">
    <location>
        <begin position="109"/>
        <end position="125"/>
    </location>
</feature>
<organism evidence="2 3">
    <name type="scientific">Urechidicola vernalis</name>
    <dbReference type="NCBI Taxonomy" id="3075600"/>
    <lineage>
        <taxon>Bacteria</taxon>
        <taxon>Pseudomonadati</taxon>
        <taxon>Bacteroidota</taxon>
        <taxon>Flavobacteriia</taxon>
        <taxon>Flavobacteriales</taxon>
        <taxon>Flavobacteriaceae</taxon>
        <taxon>Urechidicola</taxon>
    </lineage>
</organism>
<evidence type="ECO:0000313" key="2">
    <source>
        <dbReference type="EMBL" id="MDT0551669.1"/>
    </source>
</evidence>
<keyword evidence="1" id="KW-1133">Transmembrane helix</keyword>
<keyword evidence="1" id="KW-0472">Membrane</keyword>
<accession>A0ABU2Y206</accession>
<dbReference type="Proteomes" id="UP001252186">
    <property type="component" value="Unassembled WGS sequence"/>
</dbReference>
<evidence type="ECO:0000256" key="1">
    <source>
        <dbReference type="SAM" id="Phobius"/>
    </source>
</evidence>
<dbReference type="PANTHER" id="PTHR34262">
    <property type="entry name" value="TRANSMEMBRANE PROTEIN 220"/>
    <property type="match status" value="1"/>
</dbReference>
<comment type="caution">
    <text evidence="2">The sequence shown here is derived from an EMBL/GenBank/DDBJ whole genome shotgun (WGS) entry which is preliminary data.</text>
</comment>
<keyword evidence="1 2" id="KW-0812">Transmembrane</keyword>
<evidence type="ECO:0000313" key="3">
    <source>
        <dbReference type="Proteomes" id="UP001252186"/>
    </source>
</evidence>
<name>A0ABU2Y206_9FLAO</name>
<dbReference type="PANTHER" id="PTHR34262:SF1">
    <property type="entry name" value="TRANSMEMBRANE PROTEIN 220"/>
    <property type="match status" value="1"/>
</dbReference>
<keyword evidence="3" id="KW-1185">Reference proteome</keyword>
<feature type="transmembrane region" description="Helical" evidence="1">
    <location>
        <begin position="12"/>
        <end position="30"/>
    </location>
</feature>
<reference evidence="2 3" key="1">
    <citation type="submission" date="2023-09" db="EMBL/GenBank/DDBJ databases">
        <authorList>
            <person name="Rey-Velasco X."/>
        </authorList>
    </citation>
    <scope>NUCLEOTIDE SEQUENCE [LARGE SCALE GENOMIC DNA]</scope>
    <source>
        <strain evidence="2 3">P050</strain>
    </source>
</reference>
<sequence>MSYYKEISRKRKLISFLFLGLFTWSAYIQLNDPDPYHWFAIYLLVGLLHVLSLFRPISKRIYWFIFFLLIAYSLYHFSYFMDWIEIDNKNEIFGEMVYEKPYLEGTREFLGLLICALSLLYPLNISKKNLENN</sequence>
<dbReference type="RefSeq" id="WP_311591451.1">
    <property type="nucleotide sequence ID" value="NZ_JAVRHV010000001.1"/>
</dbReference>
<dbReference type="Pfam" id="PF15071">
    <property type="entry name" value="TMEM220"/>
    <property type="match status" value="1"/>
</dbReference>
<protein>
    <submittedName>
        <fullName evidence="2">Transmembrane 220 family protein</fullName>
    </submittedName>
</protein>